<dbReference type="EMBL" id="VCPD01000005">
    <property type="protein sequence ID" value="TMV06321.1"/>
    <property type="molecule type" value="Genomic_DNA"/>
</dbReference>
<dbReference type="RefSeq" id="WP_138843420.1">
    <property type="nucleotide sequence ID" value="NZ_VCPD01000005.1"/>
</dbReference>
<comment type="caution">
    <text evidence="2">The sequence shown here is derived from an EMBL/GenBank/DDBJ whole genome shotgun (WGS) entry which is preliminary data.</text>
</comment>
<sequence length="90" mass="9694">MGTLLLIIGLTVTIFGIVMLNPVIGLVGLLVVALGSMLRNSKRTNALLEHLVDPEKKSREKAAEKSEFRANILTAVIVVVAIYVGLLLLQ</sequence>
<name>A0ABY2WVI7_9RHOB</name>
<proteinExistence type="predicted"/>
<evidence type="ECO:0000313" key="2">
    <source>
        <dbReference type="EMBL" id="TMV06321.1"/>
    </source>
</evidence>
<evidence type="ECO:0000256" key="1">
    <source>
        <dbReference type="SAM" id="Phobius"/>
    </source>
</evidence>
<reference evidence="2 3" key="1">
    <citation type="submission" date="2019-05" db="EMBL/GenBank/DDBJ databases">
        <title>Ruegeria sp. nov., isolated from tidal flat.</title>
        <authorList>
            <person name="Kim W."/>
        </authorList>
    </citation>
    <scope>NUCLEOTIDE SEQUENCE [LARGE SCALE GENOMIC DNA]</scope>
    <source>
        <strain evidence="2 3">CAU 1488</strain>
    </source>
</reference>
<keyword evidence="3" id="KW-1185">Reference proteome</keyword>
<feature type="transmembrane region" description="Helical" evidence="1">
    <location>
        <begin position="6"/>
        <end position="34"/>
    </location>
</feature>
<keyword evidence="1" id="KW-0812">Transmembrane</keyword>
<evidence type="ECO:0000313" key="3">
    <source>
        <dbReference type="Proteomes" id="UP001193035"/>
    </source>
</evidence>
<dbReference type="Proteomes" id="UP001193035">
    <property type="component" value="Unassembled WGS sequence"/>
</dbReference>
<keyword evidence="1" id="KW-1133">Transmembrane helix</keyword>
<keyword evidence="1" id="KW-0472">Membrane</keyword>
<accession>A0ABY2WVI7</accession>
<protein>
    <submittedName>
        <fullName evidence="2">Uncharacterized protein</fullName>
    </submittedName>
</protein>
<gene>
    <name evidence="2" type="ORF">FGK63_14275</name>
</gene>
<feature type="transmembrane region" description="Helical" evidence="1">
    <location>
        <begin position="68"/>
        <end position="89"/>
    </location>
</feature>
<organism evidence="2 3">
    <name type="scientific">Ruegeria sediminis</name>
    <dbReference type="NCBI Taxonomy" id="2583820"/>
    <lineage>
        <taxon>Bacteria</taxon>
        <taxon>Pseudomonadati</taxon>
        <taxon>Pseudomonadota</taxon>
        <taxon>Alphaproteobacteria</taxon>
        <taxon>Rhodobacterales</taxon>
        <taxon>Roseobacteraceae</taxon>
        <taxon>Ruegeria</taxon>
    </lineage>
</organism>